<feature type="domain" description="YhfM-like" evidence="2">
    <location>
        <begin position="48"/>
        <end position="151"/>
    </location>
</feature>
<dbReference type="Pfam" id="PF26353">
    <property type="entry name" value="YhfM"/>
    <property type="match status" value="1"/>
</dbReference>
<proteinExistence type="predicted"/>
<evidence type="ECO:0000313" key="3">
    <source>
        <dbReference type="EMBL" id="MBP0724483.1"/>
    </source>
</evidence>
<keyword evidence="4" id="KW-1185">Reference proteome</keyword>
<evidence type="ECO:0000256" key="1">
    <source>
        <dbReference type="SAM" id="SignalP"/>
    </source>
</evidence>
<dbReference type="RefSeq" id="WP_209403022.1">
    <property type="nucleotide sequence ID" value="NZ_JAGIYQ010000002.1"/>
</dbReference>
<evidence type="ECO:0000259" key="2">
    <source>
        <dbReference type="Pfam" id="PF26353"/>
    </source>
</evidence>
<dbReference type="AlphaFoldDB" id="A0A940NTB0"/>
<feature type="signal peptide" evidence="1">
    <location>
        <begin position="1"/>
        <end position="19"/>
    </location>
</feature>
<evidence type="ECO:0000313" key="4">
    <source>
        <dbReference type="Proteomes" id="UP000682134"/>
    </source>
</evidence>
<gene>
    <name evidence="3" type="ORF">J5Y03_04680</name>
</gene>
<name>A0A940NTB0_9BACI</name>
<sequence>MRKVILMALSLTFISSLLYGCQSKEKISTETTVNQSTKSETNNELLIDNNFKSVSVSKTKGVDEITIYDKESIHAFQNIFSSAVKEPGVVDMAGPEFYLEVIYDKEKHQNLYLWIGKKGQRSTFMKTDDTSTIYTVLEEKTNKLIELIESSFN</sequence>
<protein>
    <recommendedName>
        <fullName evidence="2">YhfM-like domain-containing protein</fullName>
    </recommendedName>
</protein>
<keyword evidence="1" id="KW-0732">Signal</keyword>
<dbReference type="InterPro" id="IPR058780">
    <property type="entry name" value="YhfM-like_dom"/>
</dbReference>
<reference evidence="3" key="1">
    <citation type="submission" date="2021-04" db="EMBL/GenBank/DDBJ databases">
        <title>Genome seq and assembly of Bacillus sp.</title>
        <authorList>
            <person name="Chhetri G."/>
        </authorList>
    </citation>
    <scope>NUCLEOTIDE SEQUENCE</scope>
    <source>
        <strain evidence="3">RG28</strain>
    </source>
</reference>
<feature type="chain" id="PRO_5039020079" description="YhfM-like domain-containing protein" evidence="1">
    <location>
        <begin position="20"/>
        <end position="153"/>
    </location>
</feature>
<dbReference type="Proteomes" id="UP000682134">
    <property type="component" value="Unassembled WGS sequence"/>
</dbReference>
<organism evidence="3 4">
    <name type="scientific">Gottfriedia endophytica</name>
    <dbReference type="NCBI Taxonomy" id="2820819"/>
    <lineage>
        <taxon>Bacteria</taxon>
        <taxon>Bacillati</taxon>
        <taxon>Bacillota</taxon>
        <taxon>Bacilli</taxon>
        <taxon>Bacillales</taxon>
        <taxon>Bacillaceae</taxon>
        <taxon>Gottfriedia</taxon>
    </lineage>
</organism>
<comment type="caution">
    <text evidence="3">The sequence shown here is derived from an EMBL/GenBank/DDBJ whole genome shotgun (WGS) entry which is preliminary data.</text>
</comment>
<dbReference type="EMBL" id="JAGIYQ010000002">
    <property type="protein sequence ID" value="MBP0724483.1"/>
    <property type="molecule type" value="Genomic_DNA"/>
</dbReference>
<dbReference type="PROSITE" id="PS51257">
    <property type="entry name" value="PROKAR_LIPOPROTEIN"/>
    <property type="match status" value="1"/>
</dbReference>
<accession>A0A940NTB0</accession>